<dbReference type="AlphaFoldDB" id="A0A0M1VW50"/>
<keyword evidence="1" id="KW-0812">Transmembrane</keyword>
<dbReference type="Proteomes" id="UP000004925">
    <property type="component" value="Unassembled WGS sequence"/>
</dbReference>
<feature type="transmembrane region" description="Helical" evidence="1">
    <location>
        <begin position="271"/>
        <end position="289"/>
    </location>
</feature>
<dbReference type="eggNOG" id="COG2211">
    <property type="taxonomic scope" value="Bacteria"/>
</dbReference>
<dbReference type="PANTHER" id="PTHR11328:SF24">
    <property type="entry name" value="MAJOR FACILITATOR SUPERFAMILY (MFS) PROFILE DOMAIN-CONTAINING PROTEIN"/>
    <property type="match status" value="1"/>
</dbReference>
<protein>
    <recommendedName>
        <fullName evidence="4">MFS transporter</fullName>
    </recommendedName>
</protein>
<keyword evidence="1" id="KW-1133">Transmembrane helix</keyword>
<sequence length="448" mass="49934">MKKLTTKVQVLYALGVSYAIVDQIFAQWILYFYLPSENSGLKPFMAPVLVSIALAVSRFVDMITDPLVGFLSDKYNSKYGRRIPFVAVGTIPLILVTIAFFYPPTSNESASFYYLMIVGSLFFTFYTIVGAPYNALIPEIGRTSEERLNLSTWQSVFRLSYTAIAIILPGILIKMIGGDDVLFGIRGMIIFLCVIVFIGLAITVFTVRERDYSTGEVSNVSFKDTIGIIIKNKNFILYLFGMMFFFIGFNNLRAIMNYYVEDIMGYGKKEITIASAVLFGAAAICFYPTNKLSKKYGYRKIMLCCLAMLIVTTSMLFFLGKIFPVNFGFILFGLIGIPLAGAAFIFPPAMLSEISTQISEDSGARIEGISFGIQGFFMKTSFLISIVILPIILVMGNDVSVISAIASRVSKVEKAGIYLASLSSVFFFIISFIFYYKYSDSKKVDIKK</sequence>
<dbReference type="PANTHER" id="PTHR11328">
    <property type="entry name" value="MAJOR FACILITATOR SUPERFAMILY DOMAIN-CONTAINING PROTEIN"/>
    <property type="match status" value="1"/>
</dbReference>
<feature type="transmembrane region" description="Helical" evidence="1">
    <location>
        <begin position="329"/>
        <end position="351"/>
    </location>
</feature>
<dbReference type="InterPro" id="IPR039672">
    <property type="entry name" value="MFS_2"/>
</dbReference>
<dbReference type="GO" id="GO:0008643">
    <property type="term" value="P:carbohydrate transport"/>
    <property type="evidence" value="ECO:0007669"/>
    <property type="project" value="InterPro"/>
</dbReference>
<proteinExistence type="predicted"/>
<accession>A0A0M1VW50</accession>
<organism evidence="2 3">
    <name type="scientific">Fusobacterium vincentii 4_1_13</name>
    <dbReference type="NCBI Taxonomy" id="469606"/>
    <lineage>
        <taxon>Bacteria</taxon>
        <taxon>Fusobacteriati</taxon>
        <taxon>Fusobacteriota</taxon>
        <taxon>Fusobacteriia</taxon>
        <taxon>Fusobacteriales</taxon>
        <taxon>Fusobacteriaceae</taxon>
        <taxon>Fusobacterium</taxon>
    </lineage>
</organism>
<evidence type="ECO:0008006" key="4">
    <source>
        <dbReference type="Google" id="ProtNLM"/>
    </source>
</evidence>
<dbReference type="RefSeq" id="WP_008803400.1">
    <property type="nucleotide sequence ID" value="NZ_KQ235738.1"/>
</dbReference>
<dbReference type="Gene3D" id="1.20.1250.20">
    <property type="entry name" value="MFS general substrate transporter like domains"/>
    <property type="match status" value="2"/>
</dbReference>
<feature type="transmembrane region" description="Helical" evidence="1">
    <location>
        <begin position="83"/>
        <end position="102"/>
    </location>
</feature>
<dbReference type="HOGENOM" id="CLU_027408_6_3_0"/>
<feature type="transmembrane region" description="Helical" evidence="1">
    <location>
        <begin position="415"/>
        <end position="438"/>
    </location>
</feature>
<feature type="transmembrane region" description="Helical" evidence="1">
    <location>
        <begin position="235"/>
        <end position="259"/>
    </location>
</feature>
<dbReference type="FunFam" id="1.20.1250.20:FF:001176">
    <property type="entry name" value="GPH family Na+:melibiose symporter"/>
    <property type="match status" value="1"/>
</dbReference>
<dbReference type="GO" id="GO:0015293">
    <property type="term" value="F:symporter activity"/>
    <property type="evidence" value="ECO:0007669"/>
    <property type="project" value="InterPro"/>
</dbReference>
<feature type="transmembrane region" description="Helical" evidence="1">
    <location>
        <begin position="183"/>
        <end position="205"/>
    </location>
</feature>
<evidence type="ECO:0000256" key="1">
    <source>
        <dbReference type="SAM" id="Phobius"/>
    </source>
</evidence>
<dbReference type="EMBL" id="ACDE02000023">
    <property type="protein sequence ID" value="EEO40883.1"/>
    <property type="molecule type" value="Genomic_DNA"/>
</dbReference>
<dbReference type="GO" id="GO:0005886">
    <property type="term" value="C:plasma membrane"/>
    <property type="evidence" value="ECO:0007669"/>
    <property type="project" value="TreeGrafter"/>
</dbReference>
<reference evidence="2 3" key="1">
    <citation type="submission" date="2011-10" db="EMBL/GenBank/DDBJ databases">
        <title>The Genome Sequence of Fusobacterium sp. 4_1_13.</title>
        <authorList>
            <consortium name="The Broad Institute Genome Sequencing Platform"/>
            <person name="Earl A."/>
            <person name="Ward D."/>
            <person name="Feldgarden M."/>
            <person name="Gevers D."/>
            <person name="Strauss J."/>
            <person name="Ambrose C."/>
            <person name="Allen-Vercoe E."/>
            <person name="Young S.K."/>
            <person name="Zeng Q."/>
            <person name="Gargeya S."/>
            <person name="Fitzgerald M."/>
            <person name="Haas B."/>
            <person name="Abouelleil A."/>
            <person name="Alvarado L."/>
            <person name="Arachchi H.M."/>
            <person name="Berlin A."/>
            <person name="Brown A."/>
            <person name="Chapman S.B."/>
            <person name="Chen Z."/>
            <person name="Dunbar C."/>
            <person name="Freedman E."/>
            <person name="Gearin G."/>
            <person name="Goldberg J."/>
            <person name="Griggs A."/>
            <person name="Gujja S."/>
            <person name="Heiman D."/>
            <person name="Howarth C."/>
            <person name="Larson L."/>
            <person name="Lui A."/>
            <person name="MacDonald P.J."/>
            <person name="Montmayeur A."/>
            <person name="Murphy C."/>
            <person name="Neiman D."/>
            <person name="Pearson M."/>
            <person name="Priest M."/>
            <person name="Roberts A."/>
            <person name="Saif S."/>
            <person name="Shea T."/>
            <person name="Shenoy N."/>
            <person name="Sisk P."/>
            <person name="Stolte C."/>
            <person name="Sykes S."/>
            <person name="Wortman J."/>
            <person name="Nusbaum C."/>
            <person name="Birren B."/>
        </authorList>
    </citation>
    <scope>NUCLEOTIDE SEQUENCE [LARGE SCALE GENOMIC DNA]</scope>
    <source>
        <strain evidence="2 3">4_1_13</strain>
    </source>
</reference>
<evidence type="ECO:0000313" key="2">
    <source>
        <dbReference type="EMBL" id="EEO40883.1"/>
    </source>
</evidence>
<name>A0A0M1VW50_FUSVC</name>
<feature type="transmembrane region" description="Helical" evidence="1">
    <location>
        <begin position="371"/>
        <end position="395"/>
    </location>
</feature>
<feature type="transmembrane region" description="Helical" evidence="1">
    <location>
        <begin position="114"/>
        <end position="136"/>
    </location>
</feature>
<dbReference type="FunFam" id="1.20.1250.20:FF:001714">
    <property type="entry name" value="Melibiose carrier protein"/>
    <property type="match status" value="1"/>
</dbReference>
<gene>
    <name evidence="2" type="ORF">FSCG_01596</name>
</gene>
<feature type="transmembrane region" description="Helical" evidence="1">
    <location>
        <begin position="12"/>
        <end position="34"/>
    </location>
</feature>
<feature type="transmembrane region" description="Helical" evidence="1">
    <location>
        <begin position="301"/>
        <end position="323"/>
    </location>
</feature>
<keyword evidence="1" id="KW-0472">Membrane</keyword>
<feature type="transmembrane region" description="Helical" evidence="1">
    <location>
        <begin position="46"/>
        <end position="71"/>
    </location>
</feature>
<dbReference type="Pfam" id="PF13347">
    <property type="entry name" value="MFS_2"/>
    <property type="match status" value="1"/>
</dbReference>
<dbReference type="SUPFAM" id="SSF103473">
    <property type="entry name" value="MFS general substrate transporter"/>
    <property type="match status" value="1"/>
</dbReference>
<feature type="transmembrane region" description="Helical" evidence="1">
    <location>
        <begin position="156"/>
        <end position="177"/>
    </location>
</feature>
<dbReference type="CDD" id="cd17332">
    <property type="entry name" value="MFS_MelB_like"/>
    <property type="match status" value="1"/>
</dbReference>
<dbReference type="InterPro" id="IPR036259">
    <property type="entry name" value="MFS_trans_sf"/>
</dbReference>
<evidence type="ECO:0000313" key="3">
    <source>
        <dbReference type="Proteomes" id="UP000004925"/>
    </source>
</evidence>
<comment type="caution">
    <text evidence="2">The sequence shown here is derived from an EMBL/GenBank/DDBJ whole genome shotgun (WGS) entry which is preliminary data.</text>
</comment>